<name>A0A6N3CTG2_9CLOT</name>
<dbReference type="PANTHER" id="PTHR46795">
    <property type="entry name" value="ABC TRANSPORTER PERMEASE-RELATED-RELATED"/>
    <property type="match status" value="1"/>
</dbReference>
<reference evidence="8" key="1">
    <citation type="submission" date="2019-11" db="EMBL/GenBank/DDBJ databases">
        <authorList>
            <person name="Feng L."/>
        </authorList>
    </citation>
    <scope>NUCLEOTIDE SEQUENCE</scope>
    <source>
        <strain evidence="8">CParaputrificumLFYP93</strain>
    </source>
</reference>
<keyword evidence="4 6" id="KW-1133">Transmembrane helix</keyword>
<evidence type="ECO:0000256" key="1">
    <source>
        <dbReference type="ARBA" id="ARBA00004651"/>
    </source>
</evidence>
<comment type="subcellular location">
    <subcellularLocation>
        <location evidence="1 6">Cell membrane</location>
        <topology evidence="1 6">Multi-pass membrane protein</topology>
    </subcellularLocation>
</comment>
<evidence type="ECO:0000256" key="4">
    <source>
        <dbReference type="ARBA" id="ARBA00022989"/>
    </source>
</evidence>
<dbReference type="PIRSF" id="PIRSF018968">
    <property type="entry name" value="ABC_permease_BceB"/>
    <property type="match status" value="1"/>
</dbReference>
<dbReference type="RefSeq" id="WP_156561001.1">
    <property type="nucleotide sequence ID" value="NZ_CACRTV010000043.1"/>
</dbReference>
<gene>
    <name evidence="8" type="primary">bceB_2</name>
    <name evidence="8" type="ORF">CPLFYP93_01632</name>
</gene>
<feature type="transmembrane region" description="Helical" evidence="6">
    <location>
        <begin position="163"/>
        <end position="186"/>
    </location>
</feature>
<feature type="transmembrane region" description="Helical" evidence="6">
    <location>
        <begin position="235"/>
        <end position="259"/>
    </location>
</feature>
<evidence type="ECO:0000256" key="2">
    <source>
        <dbReference type="ARBA" id="ARBA00022475"/>
    </source>
</evidence>
<feature type="domain" description="ABC3 transporter permease C-terminal" evidence="7">
    <location>
        <begin position="64"/>
        <end position="182"/>
    </location>
</feature>
<proteinExistence type="inferred from homology"/>
<dbReference type="GO" id="GO:0055085">
    <property type="term" value="P:transmembrane transport"/>
    <property type="evidence" value="ECO:0007669"/>
    <property type="project" value="UniProtKB-UniRule"/>
</dbReference>
<feature type="transmembrane region" description="Helical" evidence="6">
    <location>
        <begin position="637"/>
        <end position="663"/>
    </location>
</feature>
<feature type="transmembrane region" description="Helical" evidence="6">
    <location>
        <begin position="104"/>
        <end position="130"/>
    </location>
</feature>
<feature type="transmembrane region" description="Helical" evidence="6">
    <location>
        <begin position="289"/>
        <end position="312"/>
    </location>
</feature>
<evidence type="ECO:0000259" key="7">
    <source>
        <dbReference type="Pfam" id="PF02687"/>
    </source>
</evidence>
<evidence type="ECO:0000256" key="6">
    <source>
        <dbReference type="PIRNR" id="PIRNR018968"/>
    </source>
</evidence>
<feature type="transmembrane region" description="Helical" evidence="6">
    <location>
        <begin position="60"/>
        <end position="83"/>
    </location>
</feature>
<feature type="transmembrane region" description="Helical" evidence="6">
    <location>
        <begin position="20"/>
        <end position="40"/>
    </location>
</feature>
<keyword evidence="2 6" id="KW-1003">Cell membrane</keyword>
<dbReference type="InterPro" id="IPR003838">
    <property type="entry name" value="ABC3_permease_C"/>
</dbReference>
<dbReference type="GO" id="GO:0005886">
    <property type="term" value="C:plasma membrane"/>
    <property type="evidence" value="ECO:0007669"/>
    <property type="project" value="UniProtKB-SubCell"/>
</dbReference>
<feature type="transmembrane region" description="Helical" evidence="6">
    <location>
        <begin position="548"/>
        <end position="569"/>
    </location>
</feature>
<organism evidence="8">
    <name type="scientific">Clostridium paraputrificum</name>
    <dbReference type="NCBI Taxonomy" id="29363"/>
    <lineage>
        <taxon>Bacteria</taxon>
        <taxon>Bacillati</taxon>
        <taxon>Bacillota</taxon>
        <taxon>Clostridia</taxon>
        <taxon>Eubacteriales</taxon>
        <taxon>Clostridiaceae</taxon>
        <taxon>Clostridium</taxon>
    </lineage>
</organism>
<evidence type="ECO:0000256" key="3">
    <source>
        <dbReference type="ARBA" id="ARBA00022692"/>
    </source>
</evidence>
<dbReference type="InterPro" id="IPR052536">
    <property type="entry name" value="ABC-4_Integral_Memb_Prot"/>
</dbReference>
<evidence type="ECO:0000313" key="8">
    <source>
        <dbReference type="EMBL" id="VYU19950.1"/>
    </source>
</evidence>
<comment type="similarity">
    <text evidence="6">Belongs to the ABC-4 integral membrane protein family.</text>
</comment>
<dbReference type="Pfam" id="PF02687">
    <property type="entry name" value="FtsX"/>
    <property type="match status" value="1"/>
</dbReference>
<accession>A0A6N3CTG2</accession>
<dbReference type="AlphaFoldDB" id="A0A6N3CTG2"/>
<keyword evidence="6" id="KW-0813">Transport</keyword>
<feature type="transmembrane region" description="Helical" evidence="6">
    <location>
        <begin position="603"/>
        <end position="625"/>
    </location>
</feature>
<protein>
    <submittedName>
        <fullName evidence="8">Bacitracin export permease protein BceB</fullName>
    </submittedName>
</protein>
<feature type="transmembrane region" description="Helical" evidence="6">
    <location>
        <begin position="207"/>
        <end position="229"/>
    </location>
</feature>
<sequence>MYSKMSVRNVKRSFKDYAIYFLTLTFAVCIFYSFNSISSQKAMMDVTNSKAEIIQTLSKIISMTSVFVSIILGFLIIYANNFLIKRRKKEIGLYMTLGMGKRKISYLLIKETFLIGLLSLGFGLMAGVVVSQGLSLFTSKLFEVNVSKFNFIFSPSAAIKTSLYFGIIFILVMIFNTLVISKYKLIDLLRAGRKNESIKMKSTKVSFLLFLLSIILIGVAYLIILKFGFNNGISYVQVSVILGIVGTVLLFLSLSGFLIKVLEKSEKFYLKNLNMFVLRQINSKVNTTYISMSVISLMLFLTITLLSTGVSFKNSLQTTLKNNTPYDVTFYSFSTGDEEIANISKSLDKIGLDYNNAFREYLSYNLYTSDEGIKQYIYNYGNDKVKKNLDSNDKNLDCIAISDYNKLRTMAGESTFNPQKDEVILISNVNDYDKAVDKFIENNKTMRISNNNYRIINEKALKDNLETSALATKFMVAVLPDEVVNNMEINTTYLSGNYKEKSEKIENGIYNVFAGFTTRKYSYDEYGFVLGSTRDMAYDSSVGMSVTVMYIGIYLGVIFLISSAAILALQQLSEASDNIERYEVLKKIGTSSKNINKAVFSQVFIYFMMPLTIAIIHSIVGIIVASEVISMFGASSILVSAIITAIIIIMVYGGYFLTTYVGYNNIIKVKR</sequence>
<keyword evidence="5 6" id="KW-0472">Membrane</keyword>
<dbReference type="PANTHER" id="PTHR46795:SF3">
    <property type="entry name" value="ABC TRANSPORTER PERMEASE"/>
    <property type="match status" value="1"/>
</dbReference>
<evidence type="ECO:0000256" key="5">
    <source>
        <dbReference type="ARBA" id="ARBA00023136"/>
    </source>
</evidence>
<keyword evidence="3 6" id="KW-0812">Transmembrane</keyword>
<dbReference type="EMBL" id="CACRTV010000043">
    <property type="protein sequence ID" value="VYU19950.1"/>
    <property type="molecule type" value="Genomic_DNA"/>
</dbReference>
<dbReference type="InterPro" id="IPR027022">
    <property type="entry name" value="ABC_permease_BceB-typ"/>
</dbReference>